<reference evidence="1 2" key="1">
    <citation type="submission" date="2020-08" db="EMBL/GenBank/DDBJ databases">
        <title>Sequencing the genomes of 1000 actinobacteria strains.</title>
        <authorList>
            <person name="Klenk H.-P."/>
        </authorList>
    </citation>
    <scope>NUCLEOTIDE SEQUENCE [LARGE SCALE GENOMIC DNA]</scope>
    <source>
        <strain evidence="1 2">DSM 45584</strain>
    </source>
</reference>
<gene>
    <name evidence="1" type="ORF">BJ970_004270</name>
</gene>
<evidence type="ECO:0000313" key="2">
    <source>
        <dbReference type="Proteomes" id="UP000584374"/>
    </source>
</evidence>
<evidence type="ECO:0000313" key="1">
    <source>
        <dbReference type="EMBL" id="MBB5156736.1"/>
    </source>
</evidence>
<dbReference type="AlphaFoldDB" id="A0A840Q8G0"/>
<dbReference type="EMBL" id="JACHIW010000001">
    <property type="protein sequence ID" value="MBB5156736.1"/>
    <property type="molecule type" value="Genomic_DNA"/>
</dbReference>
<sequence>MTAPEQAREREVGDVMRIGPQLGVCLRAAPNAKVVVVGYPQLNELGACSAT</sequence>
<keyword evidence="2" id="KW-1185">Reference proteome</keyword>
<organism evidence="1 2">
    <name type="scientific">Saccharopolyspora phatthalungensis</name>
    <dbReference type="NCBI Taxonomy" id="664693"/>
    <lineage>
        <taxon>Bacteria</taxon>
        <taxon>Bacillati</taxon>
        <taxon>Actinomycetota</taxon>
        <taxon>Actinomycetes</taxon>
        <taxon>Pseudonocardiales</taxon>
        <taxon>Pseudonocardiaceae</taxon>
        <taxon>Saccharopolyspora</taxon>
    </lineage>
</organism>
<dbReference type="RefSeq" id="WP_184727813.1">
    <property type="nucleotide sequence ID" value="NZ_JACHIW010000001.1"/>
</dbReference>
<comment type="caution">
    <text evidence="1">The sequence shown here is derived from an EMBL/GenBank/DDBJ whole genome shotgun (WGS) entry which is preliminary data.</text>
</comment>
<protein>
    <submittedName>
        <fullName evidence="1">Uncharacterized protein</fullName>
    </submittedName>
</protein>
<proteinExistence type="predicted"/>
<accession>A0A840Q8G0</accession>
<name>A0A840Q8G0_9PSEU</name>
<dbReference type="Proteomes" id="UP000584374">
    <property type="component" value="Unassembled WGS sequence"/>
</dbReference>